<dbReference type="Gene3D" id="2.60.120.10">
    <property type="entry name" value="Jelly Rolls"/>
    <property type="match status" value="1"/>
</dbReference>
<keyword evidence="3" id="KW-0804">Transcription</keyword>
<dbReference type="PROSITE" id="PS01124">
    <property type="entry name" value="HTH_ARAC_FAMILY_2"/>
    <property type="match status" value="1"/>
</dbReference>
<dbReference type="InterPro" id="IPR018060">
    <property type="entry name" value="HTH_AraC"/>
</dbReference>
<dbReference type="EMBL" id="WKPI01000017">
    <property type="protein sequence ID" value="MSC33483.1"/>
    <property type="molecule type" value="Genomic_DNA"/>
</dbReference>
<keyword evidence="2" id="KW-0238">DNA-binding</keyword>
<evidence type="ECO:0000256" key="2">
    <source>
        <dbReference type="ARBA" id="ARBA00023125"/>
    </source>
</evidence>
<feature type="domain" description="HTH araC/xylS-type" evidence="4">
    <location>
        <begin position="190"/>
        <end position="288"/>
    </location>
</feature>
<evidence type="ECO:0000313" key="6">
    <source>
        <dbReference type="EMBL" id="MSC33483.1"/>
    </source>
</evidence>
<dbReference type="Gene3D" id="1.10.10.60">
    <property type="entry name" value="Homeodomain-like"/>
    <property type="match status" value="2"/>
</dbReference>
<keyword evidence="1" id="KW-0805">Transcription regulation</keyword>
<evidence type="ECO:0000256" key="3">
    <source>
        <dbReference type="ARBA" id="ARBA00023163"/>
    </source>
</evidence>
<reference evidence="7 8" key="1">
    <citation type="journal article" date="2019" name="Nat. Med.">
        <title>A library of human gut bacterial isolates paired with longitudinal multiomics data enables mechanistic microbiome research.</title>
        <authorList>
            <person name="Poyet M."/>
            <person name="Groussin M."/>
            <person name="Gibbons S.M."/>
            <person name="Avila-Pacheco J."/>
            <person name="Jiang X."/>
            <person name="Kearney S.M."/>
            <person name="Perrotta A.R."/>
            <person name="Berdy B."/>
            <person name="Zhao S."/>
            <person name="Lieberman T.D."/>
            <person name="Swanson P.K."/>
            <person name="Smith M."/>
            <person name="Roesemann S."/>
            <person name="Alexander J.E."/>
            <person name="Rich S.A."/>
            <person name="Livny J."/>
            <person name="Vlamakis H."/>
            <person name="Clish C."/>
            <person name="Bullock K."/>
            <person name="Deik A."/>
            <person name="Scott J."/>
            <person name="Pierce K.A."/>
            <person name="Xavier R.J."/>
            <person name="Alm E.J."/>
        </authorList>
    </citation>
    <scope>NUCLEOTIDE SEQUENCE [LARGE SCALE GENOMIC DNA]</scope>
    <source>
        <strain evidence="5 7">BIOML-A4</strain>
        <strain evidence="6 8">BIOML-A5</strain>
    </source>
</reference>
<evidence type="ECO:0000259" key="4">
    <source>
        <dbReference type="PROSITE" id="PS01124"/>
    </source>
</evidence>
<dbReference type="SUPFAM" id="SSF51215">
    <property type="entry name" value="Regulatory protein AraC"/>
    <property type="match status" value="1"/>
</dbReference>
<dbReference type="AlphaFoldDB" id="A0A6N7S856"/>
<accession>A0A6N7S856</accession>
<evidence type="ECO:0000256" key="1">
    <source>
        <dbReference type="ARBA" id="ARBA00023015"/>
    </source>
</evidence>
<dbReference type="Proteomes" id="UP000433575">
    <property type="component" value="Unassembled WGS sequence"/>
</dbReference>
<comment type="caution">
    <text evidence="5">The sequence shown here is derived from an EMBL/GenBank/DDBJ whole genome shotgun (WGS) entry which is preliminary data.</text>
</comment>
<dbReference type="InterPro" id="IPR003313">
    <property type="entry name" value="AraC-bd"/>
</dbReference>
<keyword evidence="8" id="KW-1185">Reference proteome</keyword>
<evidence type="ECO:0000313" key="8">
    <source>
        <dbReference type="Proteomes" id="UP000480929"/>
    </source>
</evidence>
<dbReference type="InterPro" id="IPR037923">
    <property type="entry name" value="HTH-like"/>
</dbReference>
<dbReference type="Proteomes" id="UP000480929">
    <property type="component" value="Unassembled WGS sequence"/>
</dbReference>
<sequence length="296" mass="34386">MRMNSIYTPIGKDTFSKIEEEFDYEILKIGKFTKQPPLINHSIFMNHFKIIFFQHGYCRIIVEDQEYRVGPGDLMIIPINAFYTVSSLGEDTIEFFFLHFTVQPVHKVARFIESLELTQILVLHDTINEVLVHQLQHTIRQVSEQKPGYYLEAVLLLKSLLLRLRILRHEGDHQQSASPHVRSSEETVFNQCVRYLQEHLSENVTVEQLCEIAHVSQSYLYRCFKKLLQQSPSQFVLQFKLQKSQELLKTTDDSITAIAEATGFSSIYLFCSTFKSAVGLTPTQFRKHFKNQSSAD</sequence>
<dbReference type="InterPro" id="IPR014710">
    <property type="entry name" value="RmlC-like_jellyroll"/>
</dbReference>
<evidence type="ECO:0000313" key="5">
    <source>
        <dbReference type="EMBL" id="MSA89728.1"/>
    </source>
</evidence>
<dbReference type="Pfam" id="PF12833">
    <property type="entry name" value="HTH_18"/>
    <property type="match status" value="1"/>
</dbReference>
<dbReference type="Pfam" id="PF02311">
    <property type="entry name" value="AraC_binding"/>
    <property type="match status" value="1"/>
</dbReference>
<dbReference type="GO" id="GO:0003700">
    <property type="term" value="F:DNA-binding transcription factor activity"/>
    <property type="evidence" value="ECO:0007669"/>
    <property type="project" value="InterPro"/>
</dbReference>
<dbReference type="PANTHER" id="PTHR43280">
    <property type="entry name" value="ARAC-FAMILY TRANSCRIPTIONAL REGULATOR"/>
    <property type="match status" value="1"/>
</dbReference>
<evidence type="ECO:0000313" key="7">
    <source>
        <dbReference type="Proteomes" id="UP000433575"/>
    </source>
</evidence>
<organism evidence="5 7">
    <name type="scientific">Holdemania massiliensis</name>
    <dbReference type="NCBI Taxonomy" id="1468449"/>
    <lineage>
        <taxon>Bacteria</taxon>
        <taxon>Bacillati</taxon>
        <taxon>Bacillota</taxon>
        <taxon>Erysipelotrichia</taxon>
        <taxon>Erysipelotrichales</taxon>
        <taxon>Erysipelotrichaceae</taxon>
        <taxon>Holdemania</taxon>
    </lineage>
</organism>
<dbReference type="GO" id="GO:0043565">
    <property type="term" value="F:sequence-specific DNA binding"/>
    <property type="evidence" value="ECO:0007669"/>
    <property type="project" value="InterPro"/>
</dbReference>
<gene>
    <name evidence="6" type="ORF">GKD88_10160</name>
    <name evidence="5" type="ORF">GKE08_10360</name>
</gene>
<dbReference type="SUPFAM" id="SSF46689">
    <property type="entry name" value="Homeodomain-like"/>
    <property type="match status" value="2"/>
</dbReference>
<dbReference type="InterPro" id="IPR018062">
    <property type="entry name" value="HTH_AraC-typ_CS"/>
</dbReference>
<name>A0A6N7S856_9FIRM</name>
<dbReference type="InterPro" id="IPR009057">
    <property type="entry name" value="Homeodomain-like_sf"/>
</dbReference>
<protein>
    <submittedName>
        <fullName evidence="5">AraC family transcriptional regulator</fullName>
    </submittedName>
</protein>
<dbReference type="EMBL" id="WKPJ01000015">
    <property type="protein sequence ID" value="MSA89728.1"/>
    <property type="molecule type" value="Genomic_DNA"/>
</dbReference>
<proteinExistence type="predicted"/>
<dbReference type="PROSITE" id="PS00041">
    <property type="entry name" value="HTH_ARAC_FAMILY_1"/>
    <property type="match status" value="1"/>
</dbReference>
<dbReference type="SMART" id="SM00342">
    <property type="entry name" value="HTH_ARAC"/>
    <property type="match status" value="1"/>
</dbReference>
<dbReference type="OrthoDB" id="249627at2"/>
<dbReference type="PANTHER" id="PTHR43280:SF28">
    <property type="entry name" value="HTH-TYPE TRANSCRIPTIONAL ACTIVATOR RHAS"/>
    <property type="match status" value="1"/>
</dbReference>